<dbReference type="STRING" id="402596.SAMN04489844_0197"/>
<dbReference type="PANTHER" id="PTHR47129:SF1">
    <property type="entry name" value="NMRA-LIKE DOMAIN-CONTAINING PROTEIN"/>
    <property type="match status" value="1"/>
</dbReference>
<name>A0A1H4JL27_9ACTN</name>
<dbReference type="AlphaFoldDB" id="A0A1H4JL27"/>
<dbReference type="SUPFAM" id="SSF51735">
    <property type="entry name" value="NAD(P)-binding Rossmann-fold domains"/>
    <property type="match status" value="1"/>
</dbReference>
<dbReference type="InterPro" id="IPR052718">
    <property type="entry name" value="NmrA-type_oxidoreductase"/>
</dbReference>
<evidence type="ECO:0000259" key="1">
    <source>
        <dbReference type="Pfam" id="PF13460"/>
    </source>
</evidence>
<dbReference type="Proteomes" id="UP000198742">
    <property type="component" value="Unassembled WGS sequence"/>
</dbReference>
<dbReference type="Gene3D" id="3.40.50.720">
    <property type="entry name" value="NAD(P)-binding Rossmann-like Domain"/>
    <property type="match status" value="1"/>
</dbReference>
<dbReference type="RefSeq" id="WP_090967447.1">
    <property type="nucleotide sequence ID" value="NZ_FNRT01000002.1"/>
</dbReference>
<dbReference type="EMBL" id="FNRT01000002">
    <property type="protein sequence ID" value="SEB47029.1"/>
    <property type="molecule type" value="Genomic_DNA"/>
</dbReference>
<dbReference type="OrthoDB" id="5510591at2"/>
<accession>A0A1H4JL27</accession>
<evidence type="ECO:0000313" key="3">
    <source>
        <dbReference type="Proteomes" id="UP000198742"/>
    </source>
</evidence>
<gene>
    <name evidence="2" type="ORF">SAMN04489844_0197</name>
</gene>
<dbReference type="InterPro" id="IPR016040">
    <property type="entry name" value="NAD(P)-bd_dom"/>
</dbReference>
<dbReference type="CDD" id="cd05269">
    <property type="entry name" value="TMR_SDR_a"/>
    <property type="match status" value="1"/>
</dbReference>
<proteinExistence type="predicted"/>
<dbReference type="Pfam" id="PF13460">
    <property type="entry name" value="NAD_binding_10"/>
    <property type="match status" value="1"/>
</dbReference>
<evidence type="ECO:0000313" key="2">
    <source>
        <dbReference type="EMBL" id="SEB47029.1"/>
    </source>
</evidence>
<dbReference type="PANTHER" id="PTHR47129">
    <property type="entry name" value="QUINONE OXIDOREDUCTASE 2"/>
    <property type="match status" value="1"/>
</dbReference>
<organism evidence="2 3">
    <name type="scientific">Nocardioides exalbidus</name>
    <dbReference type="NCBI Taxonomy" id="402596"/>
    <lineage>
        <taxon>Bacteria</taxon>
        <taxon>Bacillati</taxon>
        <taxon>Actinomycetota</taxon>
        <taxon>Actinomycetes</taxon>
        <taxon>Propionibacteriales</taxon>
        <taxon>Nocardioidaceae</taxon>
        <taxon>Nocardioides</taxon>
    </lineage>
</organism>
<sequence length="286" mass="28926">MTTYLVTGASGHLGRLAVQALLERGVAASDVVATARDTAAISDLADLGVETRTADYTDPASLEQALAGVDRVLLVSSSAVGERVAQHANVIEAAKKAGVELLAYTSITRADTSTLALADEHRATEGLLAASGLPVVLLRNSWYLENYTGQVATALEHGAVLGAAGEGRVSAASRADYAAAAAAALVADDQAGQVHELGGDTAFTLEEYAAALAAASGTEVVYRDLPAPDYTAVLVGAGLPEPYAAVLADSDLGIARGELRTDSGDLSRLIGRPTTSLADAVGAALA</sequence>
<reference evidence="3" key="1">
    <citation type="submission" date="2016-10" db="EMBL/GenBank/DDBJ databases">
        <authorList>
            <person name="Varghese N."/>
            <person name="Submissions S."/>
        </authorList>
    </citation>
    <scope>NUCLEOTIDE SEQUENCE [LARGE SCALE GENOMIC DNA]</scope>
    <source>
        <strain evidence="3">DSM 22017</strain>
    </source>
</reference>
<feature type="domain" description="NAD(P)-binding" evidence="1">
    <location>
        <begin position="8"/>
        <end position="185"/>
    </location>
</feature>
<protein>
    <submittedName>
        <fullName evidence="2">NAD(P)H dehydrogenase (Quinone)</fullName>
    </submittedName>
</protein>
<keyword evidence="3" id="KW-1185">Reference proteome</keyword>
<dbReference type="Gene3D" id="3.90.25.10">
    <property type="entry name" value="UDP-galactose 4-epimerase, domain 1"/>
    <property type="match status" value="1"/>
</dbReference>
<dbReference type="InterPro" id="IPR036291">
    <property type="entry name" value="NAD(P)-bd_dom_sf"/>
</dbReference>